<dbReference type="HOGENOM" id="CLU_045089_0_0_11"/>
<dbReference type="Pfam" id="PF13476">
    <property type="entry name" value="AAA_23"/>
    <property type="match status" value="1"/>
</dbReference>
<accession>Q8FSN3</accession>
<evidence type="ECO:0000313" key="4">
    <source>
        <dbReference type="Proteomes" id="UP000001409"/>
    </source>
</evidence>
<keyword evidence="4" id="KW-1185">Reference proteome</keyword>
<dbReference type="Pfam" id="PF13304">
    <property type="entry name" value="AAA_21"/>
    <property type="match status" value="1"/>
</dbReference>
<dbReference type="RefSeq" id="WP_011074938.1">
    <property type="nucleotide sequence ID" value="NC_004369.1"/>
</dbReference>
<dbReference type="eggNOG" id="COG1106">
    <property type="taxonomic scope" value="Bacteria"/>
</dbReference>
<proteinExistence type="predicted"/>
<evidence type="ECO:0000313" key="3">
    <source>
        <dbReference type="EMBL" id="BAC17160.1"/>
    </source>
</evidence>
<dbReference type="CDD" id="cd00267">
    <property type="entry name" value="ABC_ATPase"/>
    <property type="match status" value="1"/>
</dbReference>
<evidence type="ECO:0008006" key="5">
    <source>
        <dbReference type="Google" id="ProtNLM"/>
    </source>
</evidence>
<dbReference type="GO" id="GO:0006302">
    <property type="term" value="P:double-strand break repair"/>
    <property type="evidence" value="ECO:0007669"/>
    <property type="project" value="InterPro"/>
</dbReference>
<dbReference type="InterPro" id="IPR051396">
    <property type="entry name" value="Bact_Antivir_Def_Nuclease"/>
</dbReference>
<dbReference type="InterPro" id="IPR038729">
    <property type="entry name" value="Rad50/SbcC_AAA"/>
</dbReference>
<sequence>MPTYPISRIRAKSFGPFKDIDVELTDGLNVIVGDNATGKSQLLKLMYSCTKAVKDSETLTKRDLSGGIASKLIGVFRPQRLGRLTRRTQGRAKAEVSLKYAGIADPLEFSFSSPSSREVTIGKMPDRPLTDEPVLLPTHELLTLASSFLGLYSTYDTGFEETWKDTTELLLRPALLGPRGNQANAMLEPFSNLLQGGTVVEEGGEFYLKQPGVGTIEAPLLAEGHRKLAMLVRLISNGVLLEGGYLFWDEPEANLNPASQRAIAHALVHLANHGTQIVVATHSMFLLREIQMSSEKISPRFIGLNRQQDSEQPMAAAQVVAQTSDDLDDLDYVAALEAEVEQANRYLGW</sequence>
<name>Q8FSN3_COREF</name>
<evidence type="ECO:0000259" key="1">
    <source>
        <dbReference type="Pfam" id="PF13304"/>
    </source>
</evidence>
<dbReference type="KEGG" id="cef:CE0350"/>
<dbReference type="PANTHER" id="PTHR43581:SF2">
    <property type="entry name" value="EXCINUCLEASE ATPASE SUBUNIT"/>
    <property type="match status" value="1"/>
</dbReference>
<dbReference type="EMBL" id="BA000035">
    <property type="protein sequence ID" value="BAC17160.1"/>
    <property type="molecule type" value="Genomic_DNA"/>
</dbReference>
<dbReference type="OrthoDB" id="9815944at2"/>
<dbReference type="PANTHER" id="PTHR43581">
    <property type="entry name" value="ATP/GTP PHOSPHATASE"/>
    <property type="match status" value="1"/>
</dbReference>
<dbReference type="InterPro" id="IPR027417">
    <property type="entry name" value="P-loop_NTPase"/>
</dbReference>
<dbReference type="AlphaFoldDB" id="Q8FSN3"/>
<dbReference type="GO" id="GO:0016887">
    <property type="term" value="F:ATP hydrolysis activity"/>
    <property type="evidence" value="ECO:0007669"/>
    <property type="project" value="InterPro"/>
</dbReference>
<dbReference type="Proteomes" id="UP000001409">
    <property type="component" value="Chromosome"/>
</dbReference>
<protein>
    <recommendedName>
        <fullName evidence="5">ATP-binding protein</fullName>
    </recommendedName>
</protein>
<dbReference type="STRING" id="196164.gene:10740748"/>
<organism evidence="3 4">
    <name type="scientific">Corynebacterium efficiens (strain DSM 44549 / YS-314 / AJ 12310 / JCM 11189 / NBRC 100395)</name>
    <dbReference type="NCBI Taxonomy" id="196164"/>
    <lineage>
        <taxon>Bacteria</taxon>
        <taxon>Bacillati</taxon>
        <taxon>Actinomycetota</taxon>
        <taxon>Actinomycetes</taxon>
        <taxon>Mycobacteriales</taxon>
        <taxon>Corynebacteriaceae</taxon>
        <taxon>Corynebacterium</taxon>
    </lineage>
</organism>
<dbReference type="GO" id="GO:0005524">
    <property type="term" value="F:ATP binding"/>
    <property type="evidence" value="ECO:0007669"/>
    <property type="project" value="InterPro"/>
</dbReference>
<dbReference type="Gene3D" id="3.40.50.300">
    <property type="entry name" value="P-loop containing nucleotide triphosphate hydrolases"/>
    <property type="match status" value="2"/>
</dbReference>
<dbReference type="InterPro" id="IPR003959">
    <property type="entry name" value="ATPase_AAA_core"/>
</dbReference>
<feature type="domain" description="ATPase AAA-type core" evidence="1">
    <location>
        <begin position="175"/>
        <end position="287"/>
    </location>
</feature>
<dbReference type="SUPFAM" id="SSF52540">
    <property type="entry name" value="P-loop containing nucleoside triphosphate hydrolases"/>
    <property type="match status" value="1"/>
</dbReference>
<reference evidence="3 4" key="1">
    <citation type="journal article" date="2003" name="Genome Res.">
        <title>Comparative complete genome sequence analysis of the amino acid replacements responsible for the thermostability of Corynebacterium efficiens.</title>
        <authorList>
            <person name="Nishio Y."/>
            <person name="Nakamura Y."/>
            <person name="Kawarabayasi Y."/>
            <person name="Usuda Y."/>
            <person name="Kimura E."/>
            <person name="Sugimoto S."/>
            <person name="Matsui K."/>
            <person name="Yamagishi A."/>
            <person name="Kikuchi H."/>
            <person name="Ikeo K."/>
            <person name="Gojobori T."/>
        </authorList>
    </citation>
    <scope>NUCLEOTIDE SEQUENCE [LARGE SCALE GENOMIC DNA]</scope>
    <source>
        <strain evidence="4">DSM 44549 / YS-314 / AJ 12310 / JCM 11189 / NBRC 100395</strain>
    </source>
</reference>
<evidence type="ECO:0000259" key="2">
    <source>
        <dbReference type="Pfam" id="PF13476"/>
    </source>
</evidence>
<feature type="domain" description="Rad50/SbcC-type AAA" evidence="2">
    <location>
        <begin position="8"/>
        <end position="47"/>
    </location>
</feature>